<proteinExistence type="predicted"/>
<organism evidence="1">
    <name type="scientific">Haemophilus influenzae</name>
    <dbReference type="NCBI Taxonomy" id="727"/>
    <lineage>
        <taxon>Bacteria</taxon>
        <taxon>Pseudomonadati</taxon>
        <taxon>Pseudomonadota</taxon>
        <taxon>Gammaproteobacteria</taxon>
        <taxon>Pasteurellales</taxon>
        <taxon>Pasteurellaceae</taxon>
        <taxon>Haemophilus</taxon>
    </lineage>
</organism>
<reference evidence="1" key="1">
    <citation type="submission" date="2017-02" db="EMBL/GenBank/DDBJ databases">
        <title>Haemophilus influenzae in COPD genome sequencing project.</title>
        <authorList>
            <person name="Murphy T.F."/>
            <person name="Kong Y."/>
            <person name="Nadendla S."/>
            <person name="Tettelin H."/>
            <person name="Pettigrew M."/>
        </authorList>
    </citation>
    <scope>NUCLEOTIDE SEQUENCE [LARGE SCALE GENOMIC DNA]</scope>
    <source>
        <strain evidence="1">84P15H4</strain>
    </source>
</reference>
<dbReference type="EMBL" id="MZHU01000052">
    <property type="protein sequence ID" value="PRK64588.1"/>
    <property type="molecule type" value="Genomic_DNA"/>
</dbReference>
<sequence length="101" mass="11896">MRYQYITFGSEEPTLEEIKEKLANDETADFESEYGKYALEFIAQDIVSQNYADWELDIDDNIYISIFPEGEPEKQELYNVSFSLDISFDTSLERYGLNYDD</sequence>
<name>A0A2S9S0A2_HAEIF</name>
<dbReference type="RefSeq" id="WP_105886955.1">
    <property type="nucleotide sequence ID" value="NZ_CP089175.1"/>
</dbReference>
<dbReference type="AlphaFoldDB" id="A0A2S9S0A2"/>
<gene>
    <name evidence="1" type="ORF">BV163_01389</name>
</gene>
<comment type="caution">
    <text evidence="1">The sequence shown here is derived from an EMBL/GenBank/DDBJ whole genome shotgun (WGS) entry which is preliminary data.</text>
</comment>
<evidence type="ECO:0000313" key="1">
    <source>
        <dbReference type="EMBL" id="PRK64588.1"/>
    </source>
</evidence>
<protein>
    <submittedName>
        <fullName evidence="1">Uncharacterized protein</fullName>
    </submittedName>
</protein>
<accession>A0A2S9S0A2</accession>